<accession>A0A6J7ECI4</accession>
<protein>
    <submittedName>
        <fullName evidence="2">Unannotated protein</fullName>
    </submittedName>
</protein>
<feature type="domain" description="Serine aminopeptidase S33" evidence="1">
    <location>
        <begin position="175"/>
        <end position="240"/>
    </location>
</feature>
<dbReference type="InterPro" id="IPR006311">
    <property type="entry name" value="TAT_signal"/>
</dbReference>
<proteinExistence type="predicted"/>
<name>A0A6J7ECI4_9ZZZZ</name>
<evidence type="ECO:0000313" key="2">
    <source>
        <dbReference type="EMBL" id="CAB4880031.1"/>
    </source>
</evidence>
<evidence type="ECO:0000259" key="1">
    <source>
        <dbReference type="Pfam" id="PF12146"/>
    </source>
</evidence>
<dbReference type="SUPFAM" id="SSF53474">
    <property type="entry name" value="alpha/beta-Hydrolases"/>
    <property type="match status" value="1"/>
</dbReference>
<dbReference type="InterPro" id="IPR022742">
    <property type="entry name" value="Hydrolase_4"/>
</dbReference>
<gene>
    <name evidence="2" type="ORF">UFOPK3402_01223</name>
</gene>
<sequence>MKTMTVRRLVAAIASTGLLIAAAPAIAPAANAADACALGATCEGSLTGKLGATTFKIQMPTKFNGTVLVYSHGYRVGTPVPAALAVPLGLNDPTGYVATKVPAFAAAFGTDVAYIGAPFADIAPSTTVRDNLLAQGYALSGVGYAKQGWATAEGVEANELLMGYIRNGGISGVKKTMTWGTSLGGLIAATVAERNPKTVAGVLADCAPLMGPEQAFSSAMTVLYTWKSTIAPTLRVANYESYTQALTDLGTVFTVLGGYPAKTGVNSALGFPIAQANMLGALMAGLPTKSTVYDGQTVNPAYATLGTLAAVSAGYSPASAGANTAAGMLQNVGAAAALGILGRYELEQRVRAISGMAATDSANFNDNVNVQYSDLLSQEQRGEFGDTLNAGAVNINGMLAAMDASKGSTTLRFPANPVAVKVVQALPSAKGMYTSPTVLLTTSYDPIVNPANSFDYYAKLMASAKKAGSMAKVAQYYTMPPEDGYTKFADGGKSPDAAASAAADISGVGHCAFSLDNWGAVTKSVSTLNALTNATTPKAIKAAKAIGFGGPAVNGDGFYVPEPLKVPGVTTS</sequence>
<dbReference type="Pfam" id="PF12146">
    <property type="entry name" value="Hydrolase_4"/>
    <property type="match status" value="1"/>
</dbReference>
<dbReference type="Gene3D" id="3.40.50.1820">
    <property type="entry name" value="alpha/beta hydrolase"/>
    <property type="match status" value="1"/>
</dbReference>
<reference evidence="2" key="1">
    <citation type="submission" date="2020-05" db="EMBL/GenBank/DDBJ databases">
        <authorList>
            <person name="Chiriac C."/>
            <person name="Salcher M."/>
            <person name="Ghai R."/>
            <person name="Kavagutti S V."/>
        </authorList>
    </citation>
    <scope>NUCLEOTIDE SEQUENCE</scope>
</reference>
<dbReference type="InterPro" id="IPR029058">
    <property type="entry name" value="AB_hydrolase_fold"/>
</dbReference>
<dbReference type="AlphaFoldDB" id="A0A6J7ECI4"/>
<dbReference type="PROSITE" id="PS51318">
    <property type="entry name" value="TAT"/>
    <property type="match status" value="1"/>
</dbReference>
<organism evidence="2">
    <name type="scientific">freshwater metagenome</name>
    <dbReference type="NCBI Taxonomy" id="449393"/>
    <lineage>
        <taxon>unclassified sequences</taxon>
        <taxon>metagenomes</taxon>
        <taxon>ecological metagenomes</taxon>
    </lineage>
</organism>
<dbReference type="EMBL" id="CAFBLS010000150">
    <property type="protein sequence ID" value="CAB4880031.1"/>
    <property type="molecule type" value="Genomic_DNA"/>
</dbReference>